<keyword evidence="7" id="KW-1185">Reference proteome</keyword>
<reference evidence="6" key="1">
    <citation type="journal article" date="2020" name="Fungal Divers.">
        <title>Resolving the Mortierellaceae phylogeny through synthesis of multi-gene phylogenetics and phylogenomics.</title>
        <authorList>
            <person name="Vandepol N."/>
            <person name="Liber J."/>
            <person name="Desiro A."/>
            <person name="Na H."/>
            <person name="Kennedy M."/>
            <person name="Barry K."/>
            <person name="Grigoriev I.V."/>
            <person name="Miller A.N."/>
            <person name="O'Donnell K."/>
            <person name="Stajich J.E."/>
            <person name="Bonito G."/>
        </authorList>
    </citation>
    <scope>NUCLEOTIDE SEQUENCE</scope>
    <source>
        <strain evidence="6">MES-2147</strain>
    </source>
</reference>
<dbReference type="GO" id="GO:0071949">
    <property type="term" value="F:FAD binding"/>
    <property type="evidence" value="ECO:0007669"/>
    <property type="project" value="InterPro"/>
</dbReference>
<evidence type="ECO:0000313" key="6">
    <source>
        <dbReference type="EMBL" id="KAF9953953.1"/>
    </source>
</evidence>
<dbReference type="GO" id="GO:0004497">
    <property type="term" value="F:monooxygenase activity"/>
    <property type="evidence" value="ECO:0007669"/>
    <property type="project" value="InterPro"/>
</dbReference>
<evidence type="ECO:0000256" key="2">
    <source>
        <dbReference type="ARBA" id="ARBA00022630"/>
    </source>
</evidence>
<keyword evidence="4" id="KW-0560">Oxidoreductase</keyword>
<gene>
    <name evidence="6" type="ORF">BGZ65_004332</name>
</gene>
<dbReference type="PANTHER" id="PTHR47356:SF2">
    <property type="entry name" value="FAD-BINDING DOMAIN-CONTAINING PROTEIN-RELATED"/>
    <property type="match status" value="1"/>
</dbReference>
<evidence type="ECO:0000313" key="7">
    <source>
        <dbReference type="Proteomes" id="UP000749646"/>
    </source>
</evidence>
<dbReference type="InterPro" id="IPR050562">
    <property type="entry name" value="FAD_mOase_fung"/>
</dbReference>
<dbReference type="Gene3D" id="3.50.50.60">
    <property type="entry name" value="FAD/NAD(P)-binding domain"/>
    <property type="match status" value="1"/>
</dbReference>
<keyword evidence="2" id="KW-0285">Flavoprotein</keyword>
<evidence type="ECO:0000256" key="1">
    <source>
        <dbReference type="ARBA" id="ARBA00007992"/>
    </source>
</evidence>
<protein>
    <recommendedName>
        <fullName evidence="5">FAD-binding domain-containing protein</fullName>
    </recommendedName>
</protein>
<keyword evidence="3" id="KW-0274">FAD</keyword>
<dbReference type="EMBL" id="JAAAHW010006865">
    <property type="protein sequence ID" value="KAF9953953.1"/>
    <property type="molecule type" value="Genomic_DNA"/>
</dbReference>
<sequence>MIVGAGLGGLLLGILLDRANIPYHIFERDSQVNHFGSATGLNADVLPIFEQLGLIDEIYKIALPYRKLRFFDGKVEKGTIDISGSKISFNKKVLRMQEKNSKVYIHCSDNTIYEGDILIGADGANSGVRQSLYRQLNGQALLPKDDLKPATVGLTCLVGIAEPKDPKKYPQLKDKESNFAQVFSGERLSLSDSDAKALQFRNSEWGPESNEAIMKEFENEPCPWGGTMGDVIKATPPDLVSRIFLEQQVFKTWYHGRTILIGDAVAMAFQDAVVLANCLYFMLDASSKSITKAFQEYHQQRYNRVQELCKEYVSIAQVSYDQAWFYRLVRNMILNLIPGSLRKRMFTNTFEYRPQIAWLPLVVNRGTASVLPQEGKRLSV</sequence>
<evidence type="ECO:0000259" key="5">
    <source>
        <dbReference type="Pfam" id="PF01494"/>
    </source>
</evidence>
<comment type="similarity">
    <text evidence="1">Belongs to the paxM FAD-dependent monooxygenase family.</text>
</comment>
<dbReference type="SUPFAM" id="SSF51905">
    <property type="entry name" value="FAD/NAD(P)-binding domain"/>
    <property type="match status" value="1"/>
</dbReference>
<evidence type="ECO:0000256" key="4">
    <source>
        <dbReference type="ARBA" id="ARBA00023002"/>
    </source>
</evidence>
<proteinExistence type="inferred from homology"/>
<accession>A0A9P6LYE2</accession>
<dbReference type="InterPro" id="IPR036188">
    <property type="entry name" value="FAD/NAD-bd_sf"/>
</dbReference>
<dbReference type="AlphaFoldDB" id="A0A9P6LYE2"/>
<dbReference type="OrthoDB" id="5428495at2759"/>
<organism evidence="6 7">
    <name type="scientific">Modicella reniformis</name>
    <dbReference type="NCBI Taxonomy" id="1440133"/>
    <lineage>
        <taxon>Eukaryota</taxon>
        <taxon>Fungi</taxon>
        <taxon>Fungi incertae sedis</taxon>
        <taxon>Mucoromycota</taxon>
        <taxon>Mortierellomycotina</taxon>
        <taxon>Mortierellomycetes</taxon>
        <taxon>Mortierellales</taxon>
        <taxon>Mortierellaceae</taxon>
        <taxon>Modicella</taxon>
    </lineage>
</organism>
<dbReference type="InterPro" id="IPR002938">
    <property type="entry name" value="FAD-bd"/>
</dbReference>
<dbReference type="PANTHER" id="PTHR47356">
    <property type="entry name" value="FAD-DEPENDENT MONOOXYGENASE ASQG-RELATED"/>
    <property type="match status" value="1"/>
</dbReference>
<comment type="caution">
    <text evidence="6">The sequence shown here is derived from an EMBL/GenBank/DDBJ whole genome shotgun (WGS) entry which is preliminary data.</text>
</comment>
<name>A0A9P6LYE2_9FUNG</name>
<dbReference type="Proteomes" id="UP000749646">
    <property type="component" value="Unassembled WGS sequence"/>
</dbReference>
<dbReference type="Pfam" id="PF01494">
    <property type="entry name" value="FAD_binding_3"/>
    <property type="match status" value="1"/>
</dbReference>
<evidence type="ECO:0000256" key="3">
    <source>
        <dbReference type="ARBA" id="ARBA00022827"/>
    </source>
</evidence>
<feature type="domain" description="FAD-binding" evidence="5">
    <location>
        <begin position="1"/>
        <end position="73"/>
    </location>
</feature>